<evidence type="ECO:0000313" key="1">
    <source>
        <dbReference type="EMBL" id="SFQ26839.1"/>
    </source>
</evidence>
<sequence length="135" mass="14233">MAVMRRNRPSAESQVLWPLSLAGAEMLAAATILVETPSPGSQFDPLAGIGLGAHRAFHDAVLHASAARTRAEIRAAGQLAARGAAAVARLDDLAAEFERPPARITDEHLSQLRAVLGEMDAIGGYSVDTLEIRRG</sequence>
<proteinExistence type="predicted"/>
<dbReference type="AlphaFoldDB" id="A0A1I5X4E2"/>
<organism evidence="1 2">
    <name type="scientific">Amycolatopsis rubida</name>
    <dbReference type="NCBI Taxonomy" id="112413"/>
    <lineage>
        <taxon>Bacteria</taxon>
        <taxon>Bacillati</taxon>
        <taxon>Actinomycetota</taxon>
        <taxon>Actinomycetes</taxon>
        <taxon>Pseudonocardiales</taxon>
        <taxon>Pseudonocardiaceae</taxon>
        <taxon>Amycolatopsis</taxon>
    </lineage>
</organism>
<reference evidence="1 2" key="1">
    <citation type="submission" date="2016-10" db="EMBL/GenBank/DDBJ databases">
        <authorList>
            <person name="de Groot N.N."/>
        </authorList>
    </citation>
    <scope>NUCLEOTIDE SEQUENCE [LARGE SCALE GENOMIC DNA]</scope>
    <source>
        <strain evidence="1 2">DSM 44637</strain>
    </source>
</reference>
<gene>
    <name evidence="1" type="ORF">SAMN05421854_11027</name>
</gene>
<accession>A0A1I5X4E2</accession>
<dbReference type="Proteomes" id="UP000199137">
    <property type="component" value="Unassembled WGS sequence"/>
</dbReference>
<dbReference type="EMBL" id="FOWC01000010">
    <property type="protein sequence ID" value="SFQ26839.1"/>
    <property type="molecule type" value="Genomic_DNA"/>
</dbReference>
<protein>
    <submittedName>
        <fullName evidence="1">Uncharacterized protein</fullName>
    </submittedName>
</protein>
<evidence type="ECO:0000313" key="2">
    <source>
        <dbReference type="Proteomes" id="UP000199137"/>
    </source>
</evidence>
<name>A0A1I5X4E2_9PSEU</name>